<sequence>MSRLAMACTSSPLRLITILLSISLLSTPLAAQESTLNEYIDINCADTALRSRQVGTPDGVCQPINTRNTTAVAIGSLGHGCTITAYTDQFCSEDATAVFEGNCVSIGAFFASFSVDGCTANPPTSVSTRIVPLSISSTRRPPSGTSPAGGGSSVGDTPADSTGTGTGNLSPAASNSSGLSNGAVAGIAVGCTLIGIILIAAIVWVFVIRRRRASLPPVPPDERADDEPPKKPFWFFGRSRQPSYANFPPPPAELSGSYPNGGGAGPGFANPVFELAGGDEVPELAAAPGSPMELKAHVPMSEVQVVPLLSQHPQRQSVYETNAISPAT</sequence>
<feature type="transmembrane region" description="Helical" evidence="2">
    <location>
        <begin position="183"/>
        <end position="207"/>
    </location>
</feature>
<gene>
    <name evidence="4" type="ORF">Dda_2718</name>
</gene>
<feature type="compositionally biased region" description="Low complexity" evidence="1">
    <location>
        <begin position="134"/>
        <end position="146"/>
    </location>
</feature>
<evidence type="ECO:0008006" key="6">
    <source>
        <dbReference type="Google" id="ProtNLM"/>
    </source>
</evidence>
<proteinExistence type="predicted"/>
<dbReference type="EMBL" id="JAQGDS010000003">
    <property type="protein sequence ID" value="KAJ6261919.1"/>
    <property type="molecule type" value="Genomic_DNA"/>
</dbReference>
<feature type="chain" id="PRO_5042202507" description="Mid2 domain-containing protein" evidence="3">
    <location>
        <begin position="32"/>
        <end position="328"/>
    </location>
</feature>
<protein>
    <recommendedName>
        <fullName evidence="6">Mid2 domain-containing protein</fullName>
    </recommendedName>
</protein>
<feature type="signal peptide" evidence="3">
    <location>
        <begin position="1"/>
        <end position="31"/>
    </location>
</feature>
<reference evidence="4" key="1">
    <citation type="submission" date="2023-01" db="EMBL/GenBank/DDBJ databases">
        <title>The chitinases involved in constricting ring structure development in the nematode-trapping fungus Drechslerella dactyloides.</title>
        <authorList>
            <person name="Wang R."/>
            <person name="Zhang L."/>
            <person name="Tang P."/>
            <person name="Li S."/>
            <person name="Liang L."/>
        </authorList>
    </citation>
    <scope>NUCLEOTIDE SEQUENCE</scope>
    <source>
        <strain evidence="4">YMF1.00031</strain>
    </source>
</reference>
<evidence type="ECO:0000256" key="3">
    <source>
        <dbReference type="SAM" id="SignalP"/>
    </source>
</evidence>
<dbReference type="PANTHER" id="PTHR16861">
    <property type="entry name" value="GLYCOPROTEIN 38"/>
    <property type="match status" value="1"/>
</dbReference>
<keyword evidence="3" id="KW-0732">Signal</keyword>
<dbReference type="AlphaFoldDB" id="A0AAD6J1J1"/>
<name>A0AAD6J1J1_DREDA</name>
<evidence type="ECO:0000256" key="2">
    <source>
        <dbReference type="SAM" id="Phobius"/>
    </source>
</evidence>
<comment type="caution">
    <text evidence="4">The sequence shown here is derived from an EMBL/GenBank/DDBJ whole genome shotgun (WGS) entry which is preliminary data.</text>
</comment>
<dbReference type="Proteomes" id="UP001221413">
    <property type="component" value="Unassembled WGS sequence"/>
</dbReference>
<organism evidence="4 5">
    <name type="scientific">Drechslerella dactyloides</name>
    <name type="common">Nematode-trapping fungus</name>
    <name type="synonym">Arthrobotrys dactyloides</name>
    <dbReference type="NCBI Taxonomy" id="74499"/>
    <lineage>
        <taxon>Eukaryota</taxon>
        <taxon>Fungi</taxon>
        <taxon>Dikarya</taxon>
        <taxon>Ascomycota</taxon>
        <taxon>Pezizomycotina</taxon>
        <taxon>Orbiliomycetes</taxon>
        <taxon>Orbiliales</taxon>
        <taxon>Orbiliaceae</taxon>
        <taxon>Drechslerella</taxon>
    </lineage>
</organism>
<accession>A0AAD6J1J1</accession>
<keyword evidence="2" id="KW-0472">Membrane</keyword>
<keyword evidence="2" id="KW-1133">Transmembrane helix</keyword>
<evidence type="ECO:0000256" key="1">
    <source>
        <dbReference type="SAM" id="MobiDB-lite"/>
    </source>
</evidence>
<keyword evidence="2" id="KW-0812">Transmembrane</keyword>
<evidence type="ECO:0000313" key="5">
    <source>
        <dbReference type="Proteomes" id="UP001221413"/>
    </source>
</evidence>
<keyword evidence="5" id="KW-1185">Reference proteome</keyword>
<evidence type="ECO:0000313" key="4">
    <source>
        <dbReference type="EMBL" id="KAJ6261919.1"/>
    </source>
</evidence>
<feature type="region of interest" description="Disordered" evidence="1">
    <location>
        <begin position="131"/>
        <end position="175"/>
    </location>
</feature>
<dbReference type="PANTHER" id="PTHR16861:SF4">
    <property type="entry name" value="SH3 DOMAIN PROTEIN (AFU_ORTHOLOGUE AFUA_1G13610)"/>
    <property type="match status" value="1"/>
</dbReference>